<protein>
    <recommendedName>
        <fullName evidence="3">Ribosomal protein L25 beta domain-containing protein</fullName>
    </recommendedName>
</protein>
<dbReference type="AlphaFoldDB" id="X0WGZ6"/>
<proteinExistence type="predicted"/>
<accession>X0WGZ6</accession>
<comment type="caution">
    <text evidence="2">The sequence shown here is derived from an EMBL/GenBank/DDBJ whole genome shotgun (WGS) entry which is preliminary data.</text>
</comment>
<evidence type="ECO:0000313" key="2">
    <source>
        <dbReference type="EMBL" id="GAG11946.1"/>
    </source>
</evidence>
<dbReference type="EMBL" id="BARS01027443">
    <property type="protein sequence ID" value="GAG11946.1"/>
    <property type="molecule type" value="Genomic_DNA"/>
</dbReference>
<evidence type="ECO:0008006" key="3">
    <source>
        <dbReference type="Google" id="ProtNLM"/>
    </source>
</evidence>
<feature type="non-terminal residue" evidence="2">
    <location>
        <position position="1"/>
    </location>
</feature>
<reference evidence="2" key="1">
    <citation type="journal article" date="2014" name="Front. Microbiol.">
        <title>High frequency of phylogenetically diverse reductive dehalogenase-homologous genes in deep subseafloor sedimentary metagenomes.</title>
        <authorList>
            <person name="Kawai M."/>
            <person name="Futagami T."/>
            <person name="Toyoda A."/>
            <person name="Takaki Y."/>
            <person name="Nishi S."/>
            <person name="Hori S."/>
            <person name="Arai W."/>
            <person name="Tsubouchi T."/>
            <person name="Morono Y."/>
            <person name="Uchiyama I."/>
            <person name="Ito T."/>
            <person name="Fujiyama A."/>
            <person name="Inagaki F."/>
            <person name="Takami H."/>
        </authorList>
    </citation>
    <scope>NUCLEOTIDE SEQUENCE</scope>
    <source>
        <strain evidence="2">Expedition CK06-06</strain>
    </source>
</reference>
<name>X0WGZ6_9ZZZZ</name>
<gene>
    <name evidence="2" type="ORF">S01H1_43111</name>
</gene>
<feature type="compositionally biased region" description="Low complexity" evidence="1">
    <location>
        <begin position="49"/>
        <end position="61"/>
    </location>
</feature>
<organism evidence="2">
    <name type="scientific">marine sediment metagenome</name>
    <dbReference type="NCBI Taxonomy" id="412755"/>
    <lineage>
        <taxon>unclassified sequences</taxon>
        <taxon>metagenomes</taxon>
        <taxon>ecological metagenomes</taxon>
    </lineage>
</organism>
<sequence length="61" mass="6156">ALGVPEGVTLLDDLEETVIVTLSPPRLQVESDTEIEAETEVVGEGGAAEGDAASEGSSGEE</sequence>
<evidence type="ECO:0000256" key="1">
    <source>
        <dbReference type="SAM" id="MobiDB-lite"/>
    </source>
</evidence>
<feature type="region of interest" description="Disordered" evidence="1">
    <location>
        <begin position="38"/>
        <end position="61"/>
    </location>
</feature>